<organism evidence="2 3">
    <name type="scientific">Sporormia fimetaria CBS 119925</name>
    <dbReference type="NCBI Taxonomy" id="1340428"/>
    <lineage>
        <taxon>Eukaryota</taxon>
        <taxon>Fungi</taxon>
        <taxon>Dikarya</taxon>
        <taxon>Ascomycota</taxon>
        <taxon>Pezizomycotina</taxon>
        <taxon>Dothideomycetes</taxon>
        <taxon>Pleosporomycetidae</taxon>
        <taxon>Pleosporales</taxon>
        <taxon>Sporormiaceae</taxon>
        <taxon>Sporormia</taxon>
    </lineage>
</organism>
<dbReference type="Proteomes" id="UP000799440">
    <property type="component" value="Unassembled WGS sequence"/>
</dbReference>
<evidence type="ECO:0000313" key="3">
    <source>
        <dbReference type="Proteomes" id="UP000799440"/>
    </source>
</evidence>
<dbReference type="Pfam" id="PF20354">
    <property type="entry name" value="DUF6649"/>
    <property type="match status" value="1"/>
</dbReference>
<feature type="non-terminal residue" evidence="2">
    <location>
        <position position="173"/>
    </location>
</feature>
<feature type="compositionally biased region" description="Low complexity" evidence="1">
    <location>
        <begin position="44"/>
        <end position="61"/>
    </location>
</feature>
<evidence type="ECO:0000256" key="1">
    <source>
        <dbReference type="SAM" id="MobiDB-lite"/>
    </source>
</evidence>
<protein>
    <submittedName>
        <fullName evidence="2">Uncharacterized protein</fullName>
    </submittedName>
</protein>
<feature type="region of interest" description="Disordered" evidence="1">
    <location>
        <begin position="36"/>
        <end position="74"/>
    </location>
</feature>
<feature type="non-terminal residue" evidence="2">
    <location>
        <position position="1"/>
    </location>
</feature>
<sequence>PYMPQAAHKGKKRPADNALESEQRLSKRLDLLNLDHNGPRLYIPVSPTNTSSQTPTQTIPHPKSPPRKPPTDDLMHIEDTPHRIYIHDLSAELSDLSSDEDTPVFLPDIEKHISKIPNHVLRGPELRPTRENQLILYSVPSSLTIPEEQDRVRRAILEARARVRERQISPVGE</sequence>
<dbReference type="EMBL" id="MU006563">
    <property type="protein sequence ID" value="KAF2750616.1"/>
    <property type="molecule type" value="Genomic_DNA"/>
</dbReference>
<name>A0A6A6VLF1_9PLEO</name>
<evidence type="ECO:0000313" key="2">
    <source>
        <dbReference type="EMBL" id="KAF2750616.1"/>
    </source>
</evidence>
<gene>
    <name evidence="2" type="ORF">M011DRAFT_390995</name>
</gene>
<accession>A0A6A6VLF1</accession>
<keyword evidence="3" id="KW-1185">Reference proteome</keyword>
<reference evidence="2" key="1">
    <citation type="journal article" date="2020" name="Stud. Mycol.">
        <title>101 Dothideomycetes genomes: a test case for predicting lifestyles and emergence of pathogens.</title>
        <authorList>
            <person name="Haridas S."/>
            <person name="Albert R."/>
            <person name="Binder M."/>
            <person name="Bloem J."/>
            <person name="Labutti K."/>
            <person name="Salamov A."/>
            <person name="Andreopoulos B."/>
            <person name="Baker S."/>
            <person name="Barry K."/>
            <person name="Bills G."/>
            <person name="Bluhm B."/>
            <person name="Cannon C."/>
            <person name="Castanera R."/>
            <person name="Culley D."/>
            <person name="Daum C."/>
            <person name="Ezra D."/>
            <person name="Gonzalez J."/>
            <person name="Henrissat B."/>
            <person name="Kuo A."/>
            <person name="Liang C."/>
            <person name="Lipzen A."/>
            <person name="Lutzoni F."/>
            <person name="Magnuson J."/>
            <person name="Mondo S."/>
            <person name="Nolan M."/>
            <person name="Ohm R."/>
            <person name="Pangilinan J."/>
            <person name="Park H.-J."/>
            <person name="Ramirez L."/>
            <person name="Alfaro M."/>
            <person name="Sun H."/>
            <person name="Tritt A."/>
            <person name="Yoshinaga Y."/>
            <person name="Zwiers L.-H."/>
            <person name="Turgeon B."/>
            <person name="Goodwin S."/>
            <person name="Spatafora J."/>
            <person name="Crous P."/>
            <person name="Grigoriev I."/>
        </authorList>
    </citation>
    <scope>NUCLEOTIDE SEQUENCE</scope>
    <source>
        <strain evidence="2">CBS 119925</strain>
    </source>
</reference>
<dbReference type="OrthoDB" id="5345504at2759"/>
<proteinExistence type="predicted"/>
<feature type="region of interest" description="Disordered" evidence="1">
    <location>
        <begin position="1"/>
        <end position="21"/>
    </location>
</feature>
<dbReference type="AlphaFoldDB" id="A0A6A6VLF1"/>
<dbReference type="InterPro" id="IPR046591">
    <property type="entry name" value="DUF6649"/>
</dbReference>